<dbReference type="InterPro" id="IPR040701">
    <property type="entry name" value="Bact_RF_family2"/>
</dbReference>
<dbReference type="Gene3D" id="3.30.420.60">
    <property type="entry name" value="eRF1 domain 2"/>
    <property type="match status" value="1"/>
</dbReference>
<dbReference type="Gene3D" id="3.30.1330.30">
    <property type="match status" value="1"/>
</dbReference>
<dbReference type="InterPro" id="IPR042226">
    <property type="entry name" value="eFR1_2_sf"/>
</dbReference>
<dbReference type="PATRIC" id="fig|1800.3.peg.1462"/>
<name>A0A0J6WIR4_MYCCU</name>
<dbReference type="Proteomes" id="UP000036176">
    <property type="component" value="Unassembled WGS sequence"/>
</dbReference>
<evidence type="ECO:0008006" key="3">
    <source>
        <dbReference type="Google" id="ProtNLM"/>
    </source>
</evidence>
<evidence type="ECO:0000313" key="2">
    <source>
        <dbReference type="Proteomes" id="UP000036176"/>
    </source>
</evidence>
<proteinExistence type="predicted"/>
<dbReference type="InterPro" id="IPR029064">
    <property type="entry name" value="Ribosomal_eL30-like_sf"/>
</dbReference>
<dbReference type="RefSeq" id="WP_048417514.1">
    <property type="nucleotide sequence ID" value="NZ_JYNX01000025.1"/>
</dbReference>
<dbReference type="AlphaFoldDB" id="A0A0J6WIR4"/>
<organism evidence="1 2">
    <name type="scientific">Mycolicibacterium chubuense</name>
    <name type="common">Mycobacterium chubuense</name>
    <dbReference type="NCBI Taxonomy" id="1800"/>
    <lineage>
        <taxon>Bacteria</taxon>
        <taxon>Bacillati</taxon>
        <taxon>Actinomycetota</taxon>
        <taxon>Actinomycetes</taxon>
        <taxon>Mycobacteriales</taxon>
        <taxon>Mycobacteriaceae</taxon>
        <taxon>Mycolicibacterium</taxon>
    </lineage>
</organism>
<protein>
    <recommendedName>
        <fullName evidence="3">Peptide chain release factor 1</fullName>
    </recommendedName>
</protein>
<keyword evidence="2" id="KW-1185">Reference proteome</keyword>
<dbReference type="Pfam" id="PF18844">
    <property type="entry name" value="baeRF_family2"/>
    <property type="match status" value="1"/>
</dbReference>
<gene>
    <name evidence="1" type="ORF">MCHUDSM44219_01454</name>
</gene>
<reference evidence="1 2" key="1">
    <citation type="journal article" date="2015" name="Genome Biol. Evol.">
        <title>Characterization of Three Mycobacterium spp. with Potential Use in Bioremediation by Genome Sequencing and Comparative Genomics.</title>
        <authorList>
            <person name="Das S."/>
            <person name="Pettersson B.M."/>
            <person name="Behra P.R."/>
            <person name="Ramesh M."/>
            <person name="Dasgupta S."/>
            <person name="Bhattacharya A."/>
            <person name="Kirsebom L.A."/>
        </authorList>
    </citation>
    <scope>NUCLEOTIDE SEQUENCE [LARGE SCALE GENOMIC DNA]</scope>
    <source>
        <strain evidence="1 2">DSM 44219</strain>
    </source>
</reference>
<dbReference type="EMBL" id="JYNX01000025">
    <property type="protein sequence ID" value="KMO83195.1"/>
    <property type="molecule type" value="Genomic_DNA"/>
</dbReference>
<accession>A0A0J6WIR4</accession>
<dbReference type="OrthoDB" id="5179393at2"/>
<sequence length="369" mass="39045">MQPTRFRALVDAEGPFASVYVDDSHDTADAGKQAELRWRAITEELSAQGADEQLVDTVRAALEGAPPVVGRGGRAVVATRDGVQLDQRLIRPLETVTARLSRLPYLIPAVVHGVDDPPYLTVIVDHAGADVAVHHGSALRTLTFEGDRYPVHKASGAESAGYGDPQRTAEGARLKNVQEVADEVTAVYEDTDPEFVFVAGEVRSRADLLANLPKRVAERVIEVNAGARGSIDDEALAHDIDTHLRLRRVDVIDDAAQRFTAELQRGSGLATEGLAGVCAALREGAVETLLMGELGDATVVVGDSATMVAPNPDVLSELGAGQAVTVRADEALPFAAVSTDADLIGVDERLTPRDGVAAILRYAPRSSAS</sequence>
<evidence type="ECO:0000313" key="1">
    <source>
        <dbReference type="EMBL" id="KMO83195.1"/>
    </source>
</evidence>
<comment type="caution">
    <text evidence="1">The sequence shown here is derived from an EMBL/GenBank/DDBJ whole genome shotgun (WGS) entry which is preliminary data.</text>
</comment>